<organism evidence="1">
    <name type="scientific">Amphimedon queenslandica</name>
    <name type="common">Sponge</name>
    <dbReference type="NCBI Taxonomy" id="400682"/>
    <lineage>
        <taxon>Eukaryota</taxon>
        <taxon>Metazoa</taxon>
        <taxon>Porifera</taxon>
        <taxon>Demospongiae</taxon>
        <taxon>Heteroscleromorpha</taxon>
        <taxon>Haplosclerida</taxon>
        <taxon>Niphatidae</taxon>
        <taxon>Amphimedon</taxon>
    </lineage>
</organism>
<dbReference type="InParanoid" id="A0A1X7TAM4"/>
<sequence length="215" mass="25015">MFCGIDVSIVPDFEANFTSGMKPFDGIDTEYLQMKYFKETLVILYYDDMEVVNPLGSHTKTHKLGMFYFTLGNIHPYYRSTVRHIYLLSIAYTLDIEKYGIDEILKPFMNEIKEFEEDCGCEISVNGFSQYLRGSLSVCCADNLASQLLGGFKALNAALRKCRWCMGTQSLIQTEFREQYFLRRDRNSYKKHVNTLMVLYMITYPPLTEFLAILF</sequence>
<accession>A0A1X7TAM4</accession>
<dbReference type="eggNOG" id="ENOG502RZ1Z">
    <property type="taxonomic scope" value="Eukaryota"/>
</dbReference>
<evidence type="ECO:0000313" key="1">
    <source>
        <dbReference type="EnsemblMetazoa" id="Aqu2.1.11608_001"/>
    </source>
</evidence>
<name>A0A1X7TAM4_AMPQE</name>
<protein>
    <submittedName>
        <fullName evidence="1">Uncharacterized protein</fullName>
    </submittedName>
</protein>
<dbReference type="EnsemblMetazoa" id="Aqu2.1.11608_001">
    <property type="protein sequence ID" value="Aqu2.1.11608_001"/>
    <property type="gene ID" value="Aqu2.1.11608"/>
</dbReference>
<dbReference type="AlphaFoldDB" id="A0A1X7TAM4"/>
<dbReference type="OrthoDB" id="10044445at2759"/>
<proteinExistence type="predicted"/>
<reference evidence="1" key="1">
    <citation type="submission" date="2017-05" db="UniProtKB">
        <authorList>
            <consortium name="EnsemblMetazoa"/>
        </authorList>
    </citation>
    <scope>IDENTIFICATION</scope>
</reference>